<feature type="compositionally biased region" description="Low complexity" evidence="1">
    <location>
        <begin position="352"/>
        <end position="365"/>
    </location>
</feature>
<protein>
    <recommendedName>
        <fullName evidence="4">F-box domain-containing protein</fullName>
    </recommendedName>
</protein>
<evidence type="ECO:0000313" key="2">
    <source>
        <dbReference type="EMBL" id="GIL76166.1"/>
    </source>
</evidence>
<dbReference type="Proteomes" id="UP000747110">
    <property type="component" value="Unassembled WGS sequence"/>
</dbReference>
<proteinExistence type="predicted"/>
<keyword evidence="3" id="KW-1185">Reference proteome</keyword>
<organism evidence="2 3">
    <name type="scientific">Volvox reticuliferus</name>
    <dbReference type="NCBI Taxonomy" id="1737510"/>
    <lineage>
        <taxon>Eukaryota</taxon>
        <taxon>Viridiplantae</taxon>
        <taxon>Chlorophyta</taxon>
        <taxon>core chlorophytes</taxon>
        <taxon>Chlorophyceae</taxon>
        <taxon>CS clade</taxon>
        <taxon>Chlamydomonadales</taxon>
        <taxon>Volvocaceae</taxon>
        <taxon>Volvox</taxon>
    </lineage>
</organism>
<evidence type="ECO:0008006" key="4">
    <source>
        <dbReference type="Google" id="ProtNLM"/>
    </source>
</evidence>
<name>A0A8J4C637_9CHLO</name>
<feature type="compositionally biased region" description="Low complexity" evidence="1">
    <location>
        <begin position="121"/>
        <end position="133"/>
    </location>
</feature>
<evidence type="ECO:0000256" key="1">
    <source>
        <dbReference type="SAM" id="MobiDB-lite"/>
    </source>
</evidence>
<accession>A0A8J4C637</accession>
<feature type="region of interest" description="Disordered" evidence="1">
    <location>
        <begin position="147"/>
        <end position="175"/>
    </location>
</feature>
<feature type="region of interest" description="Disordered" evidence="1">
    <location>
        <begin position="100"/>
        <end position="133"/>
    </location>
</feature>
<dbReference type="EMBL" id="BNCP01000008">
    <property type="protein sequence ID" value="GIL76166.1"/>
    <property type="molecule type" value="Genomic_DNA"/>
</dbReference>
<feature type="region of interest" description="Disordered" evidence="1">
    <location>
        <begin position="335"/>
        <end position="365"/>
    </location>
</feature>
<dbReference type="AlphaFoldDB" id="A0A8J4C637"/>
<feature type="non-terminal residue" evidence="2">
    <location>
        <position position="365"/>
    </location>
</feature>
<gene>
    <name evidence="2" type="ORF">Vretifemale_5867</name>
</gene>
<feature type="compositionally biased region" description="Pro residues" evidence="1">
    <location>
        <begin position="161"/>
        <end position="172"/>
    </location>
</feature>
<feature type="compositionally biased region" description="Gly residues" evidence="1">
    <location>
        <begin position="106"/>
        <end position="120"/>
    </location>
</feature>
<comment type="caution">
    <text evidence="2">The sequence shown here is derived from an EMBL/GenBank/DDBJ whole genome shotgun (WGS) entry which is preliminary data.</text>
</comment>
<evidence type="ECO:0000313" key="3">
    <source>
        <dbReference type="Proteomes" id="UP000747110"/>
    </source>
</evidence>
<reference evidence="2" key="1">
    <citation type="journal article" date="2021" name="Proc. Natl. Acad. Sci. U.S.A.">
        <title>Three genomes in the algal genus Volvox reveal the fate of a haploid sex-determining region after a transition to homothallism.</title>
        <authorList>
            <person name="Yamamoto K."/>
            <person name="Hamaji T."/>
            <person name="Kawai-Toyooka H."/>
            <person name="Matsuzaki R."/>
            <person name="Takahashi F."/>
            <person name="Nishimura Y."/>
            <person name="Kawachi M."/>
            <person name="Noguchi H."/>
            <person name="Minakuchi Y."/>
            <person name="Umen J.G."/>
            <person name="Toyoda A."/>
            <person name="Nozaki H."/>
        </authorList>
    </citation>
    <scope>NUCLEOTIDE SEQUENCE</scope>
    <source>
        <strain evidence="2">NIES-3786</strain>
    </source>
</reference>
<sequence length="365" mass="37245">MQISLLNGLSKAAELQPAHNRSLSDLPQSVLEIIHAKLGYRDNMALACTCTYLIAASEPLRGLAAAASWRRCLQAARLLEDGSWRGPLYAAAAALQAQGGSRRGEISGGDGSGGGGGDLQGGTPAAKPEQAATTAAATVTAVGAITNPSQKAQRSAVTTAPPVPPASPPAPFAIPTSAGIRVRHHAASASAAAAAASPTAYAAASTAPTPAMAGQVSIEYGSYFQPPEAVLRATRTLACDGRMVLLAGPDGEALAAQHVGDPAAVPPQLLDLLPSEAPRCLWLAPKSFPAAHLSPAAWPHPPVYCPPCPLPPLGLRPMGPSASDGAIWTQTHPHSQYLRHGGSPPRGGKMAPQWLGPQGQQDQQQ</sequence>